<reference evidence="8 9" key="1">
    <citation type="journal article" date="2020" name="ISME J.">
        <title>Uncovering the hidden diversity of litter-decomposition mechanisms in mushroom-forming fungi.</title>
        <authorList>
            <person name="Floudas D."/>
            <person name="Bentzer J."/>
            <person name="Ahren D."/>
            <person name="Johansson T."/>
            <person name="Persson P."/>
            <person name="Tunlid A."/>
        </authorList>
    </citation>
    <scope>NUCLEOTIDE SEQUENCE [LARGE SCALE GENOMIC DNA]</scope>
    <source>
        <strain evidence="8 9">CBS 406.79</strain>
    </source>
</reference>
<dbReference type="InterPro" id="IPR001338">
    <property type="entry name" value="Class_I_Hydrophobin"/>
</dbReference>
<evidence type="ECO:0000256" key="7">
    <source>
        <dbReference type="RuleBase" id="RU365009"/>
    </source>
</evidence>
<comment type="subunit">
    <text evidence="6">Self-assembles to form functional amyloid fibrils called rodlets. Self-assembly into fibrillar rodlets occurs spontaneously at hydrophobic:hydrophilic interfaces and the rodlets further associate laterally to form amphipathic monolayers.</text>
</comment>
<dbReference type="OrthoDB" id="4225815at2759"/>
<dbReference type="Pfam" id="PF01185">
    <property type="entry name" value="Hydrophobin"/>
    <property type="match status" value="1"/>
</dbReference>
<evidence type="ECO:0000256" key="1">
    <source>
        <dbReference type="ARBA" id="ARBA00004191"/>
    </source>
</evidence>
<keyword evidence="5 7" id="KW-1015">Disulfide bond</keyword>
<feature type="signal peptide" evidence="7">
    <location>
        <begin position="1"/>
        <end position="18"/>
    </location>
</feature>
<evidence type="ECO:0000256" key="2">
    <source>
        <dbReference type="ARBA" id="ARBA00010446"/>
    </source>
</evidence>
<evidence type="ECO:0000313" key="8">
    <source>
        <dbReference type="EMBL" id="KAF5388996.1"/>
    </source>
</evidence>
<keyword evidence="7" id="KW-0732">Signal</keyword>
<evidence type="ECO:0000256" key="4">
    <source>
        <dbReference type="ARBA" id="ARBA00022525"/>
    </source>
</evidence>
<organism evidence="8 9">
    <name type="scientific">Collybiopsis confluens</name>
    <dbReference type="NCBI Taxonomy" id="2823264"/>
    <lineage>
        <taxon>Eukaryota</taxon>
        <taxon>Fungi</taxon>
        <taxon>Dikarya</taxon>
        <taxon>Basidiomycota</taxon>
        <taxon>Agaricomycotina</taxon>
        <taxon>Agaricomycetes</taxon>
        <taxon>Agaricomycetidae</taxon>
        <taxon>Agaricales</taxon>
        <taxon>Marasmiineae</taxon>
        <taxon>Omphalotaceae</taxon>
        <taxon>Collybiopsis</taxon>
    </lineage>
</organism>
<dbReference type="GO" id="GO:0009277">
    <property type="term" value="C:fungal-type cell wall"/>
    <property type="evidence" value="ECO:0007669"/>
    <property type="project" value="InterPro"/>
</dbReference>
<dbReference type="EMBL" id="JAACJN010000025">
    <property type="protein sequence ID" value="KAF5388996.1"/>
    <property type="molecule type" value="Genomic_DNA"/>
</dbReference>
<keyword evidence="9" id="KW-1185">Reference proteome</keyword>
<evidence type="ECO:0000313" key="9">
    <source>
        <dbReference type="Proteomes" id="UP000518752"/>
    </source>
</evidence>
<dbReference type="SMART" id="SM00075">
    <property type="entry name" value="HYDRO"/>
    <property type="match status" value="1"/>
</dbReference>
<gene>
    <name evidence="8" type="ORF">D9757_005124</name>
</gene>
<dbReference type="GO" id="GO:0005199">
    <property type="term" value="F:structural constituent of cell wall"/>
    <property type="evidence" value="ECO:0007669"/>
    <property type="project" value="InterPro"/>
</dbReference>
<dbReference type="AlphaFoldDB" id="A0A8H5HSV3"/>
<accession>A0A8H5HSV3</accession>
<keyword evidence="3 7" id="KW-0134">Cell wall</keyword>
<name>A0A8H5HSV3_9AGAR</name>
<evidence type="ECO:0000256" key="5">
    <source>
        <dbReference type="ARBA" id="ARBA00023157"/>
    </source>
</evidence>
<comment type="caution">
    <text evidence="8">The sequence shown here is derived from an EMBL/GenBank/DDBJ whole genome shotgun (WGS) entry which is preliminary data.</text>
</comment>
<evidence type="ECO:0000256" key="3">
    <source>
        <dbReference type="ARBA" id="ARBA00022512"/>
    </source>
</evidence>
<comment type="subcellular location">
    <subcellularLocation>
        <location evidence="1 7">Secreted</location>
        <location evidence="1 7">Cell wall</location>
    </subcellularLocation>
</comment>
<keyword evidence="4 7" id="KW-0964">Secreted</keyword>
<proteinExistence type="inferred from homology"/>
<comment type="similarity">
    <text evidence="2 7">Belongs to the fungal hydrophobin family.</text>
</comment>
<sequence length="103" mass="10236">MQFKLAMFTAALATLAAATPTPRDTCSTGAMQCCNSLTTANDPAAASIIHSLGVVVQDVNAGVGLQCSPVIGLGSGGCKAQAVCCQNNSHGTLISIGCVPVQL</sequence>
<evidence type="ECO:0000256" key="6">
    <source>
        <dbReference type="ARBA" id="ARBA00093546"/>
    </source>
</evidence>
<feature type="chain" id="PRO_5034299850" description="Hydrophobin" evidence="7">
    <location>
        <begin position="19"/>
        <end position="103"/>
    </location>
</feature>
<dbReference type="CDD" id="cd23507">
    <property type="entry name" value="hydrophobin_I"/>
    <property type="match status" value="1"/>
</dbReference>
<dbReference type="Proteomes" id="UP000518752">
    <property type="component" value="Unassembled WGS sequence"/>
</dbReference>
<protein>
    <recommendedName>
        <fullName evidence="7">Hydrophobin</fullName>
    </recommendedName>
</protein>